<comment type="caution">
    <text evidence="1">The sequence shown here is derived from an EMBL/GenBank/DDBJ whole genome shotgun (WGS) entry which is preliminary data.</text>
</comment>
<dbReference type="AlphaFoldDB" id="A0AAV7I2X6"/>
<dbReference type="EMBL" id="JAHXZJ010002609">
    <property type="protein sequence ID" value="KAH0541073.1"/>
    <property type="molecule type" value="Genomic_DNA"/>
</dbReference>
<evidence type="ECO:0000313" key="2">
    <source>
        <dbReference type="Proteomes" id="UP000826195"/>
    </source>
</evidence>
<accession>A0AAV7I2X6</accession>
<keyword evidence="2" id="KW-1185">Reference proteome</keyword>
<evidence type="ECO:0000313" key="1">
    <source>
        <dbReference type="EMBL" id="KAH0541073.1"/>
    </source>
</evidence>
<dbReference type="Proteomes" id="UP000826195">
    <property type="component" value="Unassembled WGS sequence"/>
</dbReference>
<gene>
    <name evidence="1" type="ORF">KQX54_020960</name>
</gene>
<organism evidence="1 2">
    <name type="scientific">Cotesia glomerata</name>
    <name type="common">Lepidopteran parasitic wasp</name>
    <name type="synonym">Apanteles glomeratus</name>
    <dbReference type="NCBI Taxonomy" id="32391"/>
    <lineage>
        <taxon>Eukaryota</taxon>
        <taxon>Metazoa</taxon>
        <taxon>Ecdysozoa</taxon>
        <taxon>Arthropoda</taxon>
        <taxon>Hexapoda</taxon>
        <taxon>Insecta</taxon>
        <taxon>Pterygota</taxon>
        <taxon>Neoptera</taxon>
        <taxon>Endopterygota</taxon>
        <taxon>Hymenoptera</taxon>
        <taxon>Apocrita</taxon>
        <taxon>Ichneumonoidea</taxon>
        <taxon>Braconidae</taxon>
        <taxon>Microgastrinae</taxon>
        <taxon>Cotesia</taxon>
    </lineage>
</organism>
<sequence>MPSKLNFRSILIRKVPEGVFNTRLKSEPGGILEHEKTCKVESKSEGETDRNKERRWTDKVEGCRIASDWIRSVMGDDRGKRVAAVSAEPCRG</sequence>
<name>A0AAV7I2X6_COTGL</name>
<reference evidence="1 2" key="1">
    <citation type="journal article" date="2021" name="J. Hered.">
        <title>A chromosome-level genome assembly of the parasitoid wasp, Cotesia glomerata (Hymenoptera: Braconidae).</title>
        <authorList>
            <person name="Pinto B.J."/>
            <person name="Weis J.J."/>
            <person name="Gamble T."/>
            <person name="Ode P.J."/>
            <person name="Paul R."/>
            <person name="Zaspel J.M."/>
        </authorList>
    </citation>
    <scope>NUCLEOTIDE SEQUENCE [LARGE SCALE GENOMIC DNA]</scope>
    <source>
        <strain evidence="1">CgM1</strain>
    </source>
</reference>
<protein>
    <submittedName>
        <fullName evidence="1">Uncharacterized protein</fullName>
    </submittedName>
</protein>
<proteinExistence type="predicted"/>